<sequence>MIPRGDGSSVSSYGWNTTADVRGVNHSVTLQNSLALSGNLSYKRQFFLRRETLSLGRVQWALKADLQRFEKDCTAIQSQQDCGKIFVPESKEGTEQMDTGH</sequence>
<accession>A0A498M0G9</accession>
<proteinExistence type="predicted"/>
<organism evidence="1 2">
    <name type="scientific">Labeo rohita</name>
    <name type="common">Indian major carp</name>
    <name type="synonym">Cyprinus rohita</name>
    <dbReference type="NCBI Taxonomy" id="84645"/>
    <lineage>
        <taxon>Eukaryota</taxon>
        <taxon>Metazoa</taxon>
        <taxon>Chordata</taxon>
        <taxon>Craniata</taxon>
        <taxon>Vertebrata</taxon>
        <taxon>Euteleostomi</taxon>
        <taxon>Actinopterygii</taxon>
        <taxon>Neopterygii</taxon>
        <taxon>Teleostei</taxon>
        <taxon>Ostariophysi</taxon>
        <taxon>Cypriniformes</taxon>
        <taxon>Cyprinidae</taxon>
        <taxon>Labeoninae</taxon>
        <taxon>Labeonini</taxon>
        <taxon>Labeo</taxon>
    </lineage>
</organism>
<gene>
    <name evidence="1" type="ORF">ROHU_029513</name>
</gene>
<evidence type="ECO:0000313" key="2">
    <source>
        <dbReference type="Proteomes" id="UP000290572"/>
    </source>
</evidence>
<comment type="caution">
    <text evidence="1">The sequence shown here is derived from an EMBL/GenBank/DDBJ whole genome shotgun (WGS) entry which is preliminary data.</text>
</comment>
<evidence type="ECO:0000313" key="1">
    <source>
        <dbReference type="EMBL" id="RXN12544.1"/>
    </source>
</evidence>
<reference evidence="1 2" key="1">
    <citation type="submission" date="2018-03" db="EMBL/GenBank/DDBJ databases">
        <title>Draft genome sequence of Rohu Carp (Labeo rohita).</title>
        <authorList>
            <person name="Das P."/>
            <person name="Kushwaha B."/>
            <person name="Joshi C.G."/>
            <person name="Kumar D."/>
            <person name="Nagpure N.S."/>
            <person name="Sahoo L."/>
            <person name="Das S.P."/>
            <person name="Bit A."/>
            <person name="Patnaik S."/>
            <person name="Meher P.K."/>
            <person name="Jayasankar P."/>
            <person name="Koringa P.G."/>
            <person name="Patel N.V."/>
            <person name="Hinsu A.T."/>
            <person name="Kumar R."/>
            <person name="Pandey M."/>
            <person name="Agarwal S."/>
            <person name="Srivastava S."/>
            <person name="Singh M."/>
            <person name="Iquebal M.A."/>
            <person name="Jaiswal S."/>
            <person name="Angadi U.B."/>
            <person name="Kumar N."/>
            <person name="Raza M."/>
            <person name="Shah T.M."/>
            <person name="Rai A."/>
            <person name="Jena J.K."/>
        </authorList>
    </citation>
    <scope>NUCLEOTIDE SEQUENCE [LARGE SCALE GENOMIC DNA]</scope>
    <source>
        <strain evidence="1">DASCIFA01</strain>
        <tissue evidence="1">Testis</tissue>
    </source>
</reference>
<protein>
    <submittedName>
        <fullName evidence="1">Uncharacterized protein</fullName>
    </submittedName>
</protein>
<dbReference type="Proteomes" id="UP000290572">
    <property type="component" value="Unassembled WGS sequence"/>
</dbReference>
<dbReference type="AlphaFoldDB" id="A0A498M0G9"/>
<keyword evidence="2" id="KW-1185">Reference proteome</keyword>
<dbReference type="EMBL" id="QBIY01013043">
    <property type="protein sequence ID" value="RXN12544.1"/>
    <property type="molecule type" value="Genomic_DNA"/>
</dbReference>
<name>A0A498M0G9_LABRO</name>